<protein>
    <submittedName>
        <fullName evidence="1">Uncharacterized protein</fullName>
    </submittedName>
</protein>
<name>A0AAN0WB13_HEYCO</name>
<dbReference type="Proteomes" id="UP000032024">
    <property type="component" value="Chromosome"/>
</dbReference>
<evidence type="ECO:0000313" key="1">
    <source>
        <dbReference type="EMBL" id="AJO22335.1"/>
    </source>
</evidence>
<dbReference type="AlphaFoldDB" id="A0AAN0WB13"/>
<proteinExistence type="predicted"/>
<reference evidence="2" key="1">
    <citation type="submission" date="2015-01" db="EMBL/GenBank/DDBJ databases">
        <title>Comparative genome analysis of Bacillus coagulans HM-08, Clostridium butyricum HM-68, Bacillus subtilis HM-66 and Bacillus paralicheniformis BL-09.</title>
        <authorList>
            <person name="Zhang H."/>
        </authorList>
    </citation>
    <scope>NUCLEOTIDE SEQUENCE [LARGE SCALE GENOMIC DNA]</scope>
    <source>
        <strain evidence="2">HM-08</strain>
    </source>
</reference>
<dbReference type="EMBL" id="CP010525">
    <property type="protein sequence ID" value="AJO22335.1"/>
    <property type="molecule type" value="Genomic_DNA"/>
</dbReference>
<gene>
    <name evidence="1" type="ORF">SB48_HM08orf02432</name>
</gene>
<sequence>MPRRVKFYTYVRSGKSSNDFIILYPFFTNIQQKTGPERIFSSGPGITPM</sequence>
<accession>A0AAN0WB13</accession>
<evidence type="ECO:0000313" key="2">
    <source>
        <dbReference type="Proteomes" id="UP000032024"/>
    </source>
</evidence>
<keyword evidence="2" id="KW-1185">Reference proteome</keyword>
<organism evidence="1 2">
    <name type="scientific">Heyndrickxia coagulans</name>
    <name type="common">Weizmannia coagulans</name>
    <dbReference type="NCBI Taxonomy" id="1398"/>
    <lineage>
        <taxon>Bacteria</taxon>
        <taxon>Bacillati</taxon>
        <taxon>Bacillota</taxon>
        <taxon>Bacilli</taxon>
        <taxon>Bacillales</taxon>
        <taxon>Bacillaceae</taxon>
        <taxon>Heyndrickxia</taxon>
    </lineage>
</organism>